<dbReference type="EMBL" id="BMPU01000001">
    <property type="protein sequence ID" value="GGM46785.1"/>
    <property type="molecule type" value="Genomic_DNA"/>
</dbReference>
<keyword evidence="2" id="KW-1003">Cell membrane</keyword>
<reference evidence="9" key="1">
    <citation type="journal article" date="2019" name="Int. J. Syst. Evol. Microbiol.">
        <title>The Global Catalogue of Microorganisms (GCM) 10K type strain sequencing project: providing services to taxonomists for standard genome sequencing and annotation.</title>
        <authorList>
            <consortium name="The Broad Institute Genomics Platform"/>
            <consortium name="The Broad Institute Genome Sequencing Center for Infectious Disease"/>
            <person name="Wu L."/>
            <person name="Ma J."/>
        </authorList>
    </citation>
    <scope>NUCLEOTIDE SEQUENCE [LARGE SCALE GENOMIC DNA]</scope>
    <source>
        <strain evidence="9">JCM 30531</strain>
    </source>
</reference>
<dbReference type="InterPro" id="IPR013525">
    <property type="entry name" value="ABC2_TM"/>
</dbReference>
<dbReference type="Proteomes" id="UP000653477">
    <property type="component" value="Unassembled WGS sequence"/>
</dbReference>
<evidence type="ECO:0000256" key="5">
    <source>
        <dbReference type="ARBA" id="ARBA00023136"/>
    </source>
</evidence>
<feature type="transmembrane region" description="Helical" evidence="6">
    <location>
        <begin position="378"/>
        <end position="403"/>
    </location>
</feature>
<feature type="transmembrane region" description="Helical" evidence="6">
    <location>
        <begin position="327"/>
        <end position="346"/>
    </location>
</feature>
<keyword evidence="9" id="KW-1185">Reference proteome</keyword>
<proteinExistence type="predicted"/>
<sequence length="427" mass="48003">MNKLHLVIEREFITRLRKKSFWVITFVMPILMIGLGFVPAAVSSINEVDHQQQVAILDHTGRYASLFEGNDSDSYRFVRVDRPLDSLRSEASQEAITAILEIRDDLLKDPKAISLFSFKQLPQGLETYINEVLSRHLTEEKIRSYNIPQLQEAIQESQVQLHISTYKWDESGDVDTSSSTVASIIGVGLSFFSYFFMMTYGGMVLQGVLEEKKNRIVEVIISSVRPQELMLGKIIGIGLLGLLQIAIWAILFFVGAQIAQAFFQSEVIGGTSFLSQATTFFAVLQGVNFAKILIFFILFFVGGYLFYASILAALSSLVSSDEEASQMMMPVVLLLIFAMYAGMGSVDNPDGTLAFWASFCPLTSPVVMMVRLPYDVPLWQPLLSLAILYITVFLTSALAGKIYRTGILMYGKKPSMREVWRWITYRQ</sequence>
<dbReference type="Gene3D" id="3.40.190.10">
    <property type="entry name" value="Periplasmic binding protein-like II"/>
    <property type="match status" value="1"/>
</dbReference>
<dbReference type="InterPro" id="IPR051449">
    <property type="entry name" value="ABC-2_transporter_component"/>
</dbReference>
<feature type="domain" description="ABC-2 type transporter transmembrane" evidence="7">
    <location>
        <begin position="19"/>
        <end position="399"/>
    </location>
</feature>
<evidence type="ECO:0000256" key="6">
    <source>
        <dbReference type="SAM" id="Phobius"/>
    </source>
</evidence>
<evidence type="ECO:0000256" key="2">
    <source>
        <dbReference type="ARBA" id="ARBA00022475"/>
    </source>
</evidence>
<dbReference type="PANTHER" id="PTHR30294">
    <property type="entry name" value="MEMBRANE COMPONENT OF ABC TRANSPORTER YHHJ-RELATED"/>
    <property type="match status" value="1"/>
</dbReference>
<evidence type="ECO:0000259" key="7">
    <source>
        <dbReference type="Pfam" id="PF12698"/>
    </source>
</evidence>
<feature type="transmembrane region" description="Helical" evidence="6">
    <location>
        <begin position="292"/>
        <end position="315"/>
    </location>
</feature>
<dbReference type="RefSeq" id="WP_188807303.1">
    <property type="nucleotide sequence ID" value="NZ_BMPU01000001.1"/>
</dbReference>
<feature type="transmembrane region" description="Helical" evidence="6">
    <location>
        <begin position="21"/>
        <end position="42"/>
    </location>
</feature>
<comment type="subcellular location">
    <subcellularLocation>
        <location evidence="1">Cell membrane</location>
        <topology evidence="1">Multi-pass membrane protein</topology>
    </subcellularLocation>
</comment>
<dbReference type="PANTHER" id="PTHR30294:SF29">
    <property type="entry name" value="MULTIDRUG ABC TRANSPORTER PERMEASE YBHS-RELATED"/>
    <property type="match status" value="1"/>
</dbReference>
<keyword evidence="5 6" id="KW-0472">Membrane</keyword>
<feature type="transmembrane region" description="Helical" evidence="6">
    <location>
        <begin position="230"/>
        <end position="255"/>
    </location>
</feature>
<gene>
    <name evidence="8" type="primary">natB</name>
    <name evidence="8" type="ORF">GCM10007088_01850</name>
</gene>
<feature type="transmembrane region" description="Helical" evidence="6">
    <location>
        <begin position="353"/>
        <end position="372"/>
    </location>
</feature>
<evidence type="ECO:0000256" key="3">
    <source>
        <dbReference type="ARBA" id="ARBA00022692"/>
    </source>
</evidence>
<dbReference type="SUPFAM" id="SSF53850">
    <property type="entry name" value="Periplasmic binding protein-like II"/>
    <property type="match status" value="1"/>
</dbReference>
<organism evidence="8 9">
    <name type="scientific">Porphyromonas pasteri</name>
    <dbReference type="NCBI Taxonomy" id="1583331"/>
    <lineage>
        <taxon>Bacteria</taxon>
        <taxon>Pseudomonadati</taxon>
        <taxon>Bacteroidota</taxon>
        <taxon>Bacteroidia</taxon>
        <taxon>Bacteroidales</taxon>
        <taxon>Porphyromonadaceae</taxon>
        <taxon>Porphyromonas</taxon>
    </lineage>
</organism>
<dbReference type="Pfam" id="PF12698">
    <property type="entry name" value="ABC2_membrane_3"/>
    <property type="match status" value="1"/>
</dbReference>
<evidence type="ECO:0000256" key="4">
    <source>
        <dbReference type="ARBA" id="ARBA00022989"/>
    </source>
</evidence>
<keyword evidence="4 6" id="KW-1133">Transmembrane helix</keyword>
<evidence type="ECO:0000313" key="9">
    <source>
        <dbReference type="Proteomes" id="UP000653477"/>
    </source>
</evidence>
<feature type="transmembrane region" description="Helical" evidence="6">
    <location>
        <begin position="267"/>
        <end position="285"/>
    </location>
</feature>
<evidence type="ECO:0000313" key="8">
    <source>
        <dbReference type="EMBL" id="GGM46785.1"/>
    </source>
</evidence>
<feature type="transmembrane region" description="Helical" evidence="6">
    <location>
        <begin position="184"/>
        <end position="209"/>
    </location>
</feature>
<protein>
    <submittedName>
        <fullName evidence="8">ABC transporter permease</fullName>
    </submittedName>
</protein>
<comment type="caution">
    <text evidence="8">The sequence shown here is derived from an EMBL/GenBank/DDBJ whole genome shotgun (WGS) entry which is preliminary data.</text>
</comment>
<evidence type="ECO:0000256" key="1">
    <source>
        <dbReference type="ARBA" id="ARBA00004651"/>
    </source>
</evidence>
<keyword evidence="3 6" id="KW-0812">Transmembrane</keyword>
<name>A0ABQ2H5X1_9PORP</name>
<accession>A0ABQ2H5X1</accession>